<keyword evidence="2" id="KW-1185">Reference proteome</keyword>
<proteinExistence type="predicted"/>
<evidence type="ECO:0000313" key="1">
    <source>
        <dbReference type="EMBL" id="ODN70824.1"/>
    </source>
</evidence>
<comment type="caution">
    <text evidence="1">The sequence shown here is derived from an EMBL/GenBank/DDBJ whole genome shotgun (WGS) entry which is preliminary data.</text>
</comment>
<name>A0A1E3H3F8_9HYPH</name>
<dbReference type="NCBIfam" id="NF005677">
    <property type="entry name" value="PRK07471.1"/>
    <property type="match status" value="1"/>
</dbReference>
<dbReference type="SUPFAM" id="SSF52540">
    <property type="entry name" value="P-loop containing nucleoside triphosphate hydrolases"/>
    <property type="match status" value="1"/>
</dbReference>
<sequence length="351" mass="37223">MAASSDIGGEADAIDGLPLPREQTGVIGHDAAARTLVEAYAGGRMHHAWLITGPKGIGKATLAYRFARYALSHPDPAQAPTDGPAAIDRIDPRVDAQVARGAHPNVMHLSRPLADDGKRFKTVLTVDEVRRAAAFFGNSAGGRGYRIAIVDAADDMNVNAANALLKMLEEPPDRAMFLVLCHAPGRLLPTIRSRCRRLGLDPLGEADLAAALSSLGLAVEPGDRARLARLAEGSVRKAVECLSGDGLELAAAFDALTGDLPRLDRRALHRFADAAAGRKGRDELPLVGEFARNWLSAQVRARAGEGARAAMPFADAHARVETLLAETEGINLDRKQAVLDIVQCLADSLRG</sequence>
<dbReference type="InterPro" id="IPR027417">
    <property type="entry name" value="P-loop_NTPase"/>
</dbReference>
<dbReference type="PANTHER" id="PTHR11669:SF8">
    <property type="entry name" value="DNA POLYMERASE III SUBUNIT DELTA"/>
    <property type="match status" value="1"/>
</dbReference>
<dbReference type="GO" id="GO:0006261">
    <property type="term" value="P:DNA-templated DNA replication"/>
    <property type="evidence" value="ECO:0007669"/>
    <property type="project" value="TreeGrafter"/>
</dbReference>
<organism evidence="1 2">
    <name type="scientific">Methylobrevis pamukkalensis</name>
    <dbReference type="NCBI Taxonomy" id="1439726"/>
    <lineage>
        <taxon>Bacteria</taxon>
        <taxon>Pseudomonadati</taxon>
        <taxon>Pseudomonadota</taxon>
        <taxon>Alphaproteobacteria</taxon>
        <taxon>Hyphomicrobiales</taxon>
        <taxon>Pleomorphomonadaceae</taxon>
        <taxon>Methylobrevis</taxon>
    </lineage>
</organism>
<gene>
    <name evidence="1" type="primary">dnaX_1</name>
    <name evidence="1" type="ORF">A6302_01871</name>
</gene>
<dbReference type="OrthoDB" id="9811073at2"/>
<dbReference type="PANTHER" id="PTHR11669">
    <property type="entry name" value="REPLICATION FACTOR C / DNA POLYMERASE III GAMMA-TAU SUBUNIT"/>
    <property type="match status" value="1"/>
</dbReference>
<evidence type="ECO:0000313" key="2">
    <source>
        <dbReference type="Proteomes" id="UP000094622"/>
    </source>
</evidence>
<dbReference type="GO" id="GO:0003887">
    <property type="term" value="F:DNA-directed DNA polymerase activity"/>
    <property type="evidence" value="ECO:0007669"/>
    <property type="project" value="UniProtKB-EC"/>
</dbReference>
<reference evidence="1 2" key="1">
    <citation type="submission" date="2016-07" db="EMBL/GenBank/DDBJ databases">
        <title>Draft Genome Sequence of Methylobrevis pamukkalensis PK2.</title>
        <authorList>
            <person name="Vasilenko O.V."/>
            <person name="Doronina N.V."/>
            <person name="Shmareva M.N."/>
            <person name="Tarlachkov S.V."/>
            <person name="Mustakhimov I."/>
            <person name="Trotsenko Y.A."/>
        </authorList>
    </citation>
    <scope>NUCLEOTIDE SEQUENCE [LARGE SCALE GENOMIC DNA]</scope>
    <source>
        <strain evidence="1 2">PK2</strain>
    </source>
</reference>
<dbReference type="RefSeq" id="WP_069306641.1">
    <property type="nucleotide sequence ID" value="NZ_MCRJ01000038.1"/>
</dbReference>
<dbReference type="PATRIC" id="fig|1439726.3.peg.1977"/>
<keyword evidence="1" id="KW-0808">Transferase</keyword>
<protein>
    <submittedName>
        <fullName evidence="1">DNA polymerase III subunit tau</fullName>
        <ecNumber evidence="1">2.7.7.7</ecNumber>
    </submittedName>
</protein>
<dbReference type="Proteomes" id="UP000094622">
    <property type="component" value="Unassembled WGS sequence"/>
</dbReference>
<dbReference type="GO" id="GO:0009360">
    <property type="term" value="C:DNA polymerase III complex"/>
    <property type="evidence" value="ECO:0007669"/>
    <property type="project" value="TreeGrafter"/>
</dbReference>
<keyword evidence="1" id="KW-0548">Nucleotidyltransferase</keyword>
<dbReference type="NCBIfam" id="NF006586">
    <property type="entry name" value="PRK09112.1"/>
    <property type="match status" value="1"/>
</dbReference>
<dbReference type="InterPro" id="IPR050238">
    <property type="entry name" value="DNA_Rep/Repair_Clamp_Loader"/>
</dbReference>
<dbReference type="EMBL" id="MCRJ01000038">
    <property type="protein sequence ID" value="ODN70824.1"/>
    <property type="molecule type" value="Genomic_DNA"/>
</dbReference>
<dbReference type="Pfam" id="PF13177">
    <property type="entry name" value="DNA_pol3_delta2"/>
    <property type="match status" value="1"/>
</dbReference>
<accession>A0A1E3H3F8</accession>
<dbReference type="EC" id="2.7.7.7" evidence="1"/>
<dbReference type="AlphaFoldDB" id="A0A1E3H3F8"/>
<dbReference type="Gene3D" id="3.40.50.300">
    <property type="entry name" value="P-loop containing nucleotide triphosphate hydrolases"/>
    <property type="match status" value="1"/>
</dbReference>